<accession>A0A9N9AG25</accession>
<feature type="signal peptide" evidence="1">
    <location>
        <begin position="1"/>
        <end position="22"/>
    </location>
</feature>
<evidence type="ECO:0000256" key="1">
    <source>
        <dbReference type="SAM" id="SignalP"/>
    </source>
</evidence>
<dbReference type="Proteomes" id="UP000789508">
    <property type="component" value="Unassembled WGS sequence"/>
</dbReference>
<evidence type="ECO:0000313" key="2">
    <source>
        <dbReference type="EMBL" id="CAG8531772.1"/>
    </source>
</evidence>
<protein>
    <submittedName>
        <fullName evidence="2">13836_t:CDS:1</fullName>
    </submittedName>
</protein>
<keyword evidence="1" id="KW-0732">Signal</keyword>
<name>A0A9N9AG25_9GLOM</name>
<proteinExistence type="predicted"/>
<evidence type="ECO:0000313" key="3">
    <source>
        <dbReference type="Proteomes" id="UP000789508"/>
    </source>
</evidence>
<reference evidence="2" key="1">
    <citation type="submission" date="2021-06" db="EMBL/GenBank/DDBJ databases">
        <authorList>
            <person name="Kallberg Y."/>
            <person name="Tangrot J."/>
            <person name="Rosling A."/>
        </authorList>
    </citation>
    <scope>NUCLEOTIDE SEQUENCE</scope>
    <source>
        <strain evidence="2">FL130A</strain>
    </source>
</reference>
<feature type="chain" id="PRO_5040372219" evidence="1">
    <location>
        <begin position="23"/>
        <end position="120"/>
    </location>
</feature>
<dbReference type="EMBL" id="CAJVPS010001270">
    <property type="protein sequence ID" value="CAG8531772.1"/>
    <property type="molecule type" value="Genomic_DNA"/>
</dbReference>
<comment type="caution">
    <text evidence="2">The sequence shown here is derived from an EMBL/GenBank/DDBJ whole genome shotgun (WGS) entry which is preliminary data.</text>
</comment>
<keyword evidence="3" id="KW-1185">Reference proteome</keyword>
<sequence>MHKQISAITLIYVLLFATFIAAAPLESYSGKHNGKRNITSSNGNENDGNISGNFGIENYNGTYDGILNNGSYNESIKSRHYNCLNERDYNDYNEGYNDASMLTIVMEIIKDLIVLWRHNY</sequence>
<organism evidence="2 3">
    <name type="scientific">Ambispora leptoticha</name>
    <dbReference type="NCBI Taxonomy" id="144679"/>
    <lineage>
        <taxon>Eukaryota</taxon>
        <taxon>Fungi</taxon>
        <taxon>Fungi incertae sedis</taxon>
        <taxon>Mucoromycota</taxon>
        <taxon>Glomeromycotina</taxon>
        <taxon>Glomeromycetes</taxon>
        <taxon>Archaeosporales</taxon>
        <taxon>Ambisporaceae</taxon>
        <taxon>Ambispora</taxon>
    </lineage>
</organism>
<gene>
    <name evidence="2" type="ORF">ALEPTO_LOCUS4972</name>
</gene>
<dbReference type="AlphaFoldDB" id="A0A9N9AG25"/>